<dbReference type="Proteomes" id="UP000758603">
    <property type="component" value="Unassembled WGS sequence"/>
</dbReference>
<feature type="region of interest" description="Disordered" evidence="6">
    <location>
        <begin position="433"/>
        <end position="470"/>
    </location>
</feature>
<feature type="transmembrane region" description="Helical" evidence="7">
    <location>
        <begin position="129"/>
        <end position="152"/>
    </location>
</feature>
<gene>
    <name evidence="9" type="ORF">BKA67DRAFT_666191</name>
</gene>
<dbReference type="GO" id="GO:0016020">
    <property type="term" value="C:membrane"/>
    <property type="evidence" value="ECO:0007669"/>
    <property type="project" value="UniProtKB-SubCell"/>
</dbReference>
<accession>A0A9P8UVN2</accession>
<dbReference type="AlphaFoldDB" id="A0A9P8UVN2"/>
<feature type="domain" description="Rhodopsin" evidence="8">
    <location>
        <begin position="37"/>
        <end position="271"/>
    </location>
</feature>
<feature type="transmembrane region" description="Helical" evidence="7">
    <location>
        <begin position="244"/>
        <end position="263"/>
    </location>
</feature>
<evidence type="ECO:0000256" key="7">
    <source>
        <dbReference type="SAM" id="Phobius"/>
    </source>
</evidence>
<evidence type="ECO:0000256" key="3">
    <source>
        <dbReference type="ARBA" id="ARBA00022989"/>
    </source>
</evidence>
<keyword evidence="4 7" id="KW-0472">Membrane</keyword>
<feature type="transmembrane region" description="Helical" evidence="7">
    <location>
        <begin position="12"/>
        <end position="36"/>
    </location>
</feature>
<evidence type="ECO:0000259" key="8">
    <source>
        <dbReference type="Pfam" id="PF20684"/>
    </source>
</evidence>
<keyword evidence="3 7" id="KW-1133">Transmembrane helix</keyword>
<evidence type="ECO:0000313" key="9">
    <source>
        <dbReference type="EMBL" id="KAH6659351.1"/>
    </source>
</evidence>
<evidence type="ECO:0000313" key="10">
    <source>
        <dbReference type="Proteomes" id="UP000758603"/>
    </source>
</evidence>
<dbReference type="GeneID" id="70137479"/>
<dbReference type="InterPro" id="IPR049326">
    <property type="entry name" value="Rhodopsin_dom_fungi"/>
</dbReference>
<organism evidence="9 10">
    <name type="scientific">Truncatella angustata</name>
    <dbReference type="NCBI Taxonomy" id="152316"/>
    <lineage>
        <taxon>Eukaryota</taxon>
        <taxon>Fungi</taxon>
        <taxon>Dikarya</taxon>
        <taxon>Ascomycota</taxon>
        <taxon>Pezizomycotina</taxon>
        <taxon>Sordariomycetes</taxon>
        <taxon>Xylariomycetidae</taxon>
        <taxon>Amphisphaeriales</taxon>
        <taxon>Sporocadaceae</taxon>
        <taxon>Truncatella</taxon>
    </lineage>
</organism>
<feature type="transmembrane region" description="Helical" evidence="7">
    <location>
        <begin position="172"/>
        <end position="198"/>
    </location>
</feature>
<dbReference type="RefSeq" id="XP_045963482.1">
    <property type="nucleotide sequence ID" value="XM_046108588.1"/>
</dbReference>
<reference evidence="9" key="1">
    <citation type="journal article" date="2021" name="Nat. Commun.">
        <title>Genetic determinants of endophytism in the Arabidopsis root mycobiome.</title>
        <authorList>
            <person name="Mesny F."/>
            <person name="Miyauchi S."/>
            <person name="Thiergart T."/>
            <person name="Pickel B."/>
            <person name="Atanasova L."/>
            <person name="Karlsson M."/>
            <person name="Huettel B."/>
            <person name="Barry K.W."/>
            <person name="Haridas S."/>
            <person name="Chen C."/>
            <person name="Bauer D."/>
            <person name="Andreopoulos W."/>
            <person name="Pangilinan J."/>
            <person name="LaButti K."/>
            <person name="Riley R."/>
            <person name="Lipzen A."/>
            <person name="Clum A."/>
            <person name="Drula E."/>
            <person name="Henrissat B."/>
            <person name="Kohler A."/>
            <person name="Grigoriev I.V."/>
            <person name="Martin F.M."/>
            <person name="Hacquard S."/>
        </authorList>
    </citation>
    <scope>NUCLEOTIDE SEQUENCE</scope>
    <source>
        <strain evidence="9">MPI-SDFR-AT-0073</strain>
    </source>
</reference>
<feature type="transmembrane region" description="Helical" evidence="7">
    <location>
        <begin position="92"/>
        <end position="117"/>
    </location>
</feature>
<dbReference type="Pfam" id="PF20684">
    <property type="entry name" value="Fung_rhodopsin"/>
    <property type="match status" value="1"/>
</dbReference>
<feature type="compositionally biased region" description="Basic and acidic residues" evidence="6">
    <location>
        <begin position="439"/>
        <end position="450"/>
    </location>
</feature>
<name>A0A9P8UVN2_9PEZI</name>
<dbReference type="EMBL" id="JAGPXC010000001">
    <property type="protein sequence ID" value="KAH6659351.1"/>
    <property type="molecule type" value="Genomic_DNA"/>
</dbReference>
<feature type="transmembrane region" description="Helical" evidence="7">
    <location>
        <begin position="48"/>
        <end position="72"/>
    </location>
</feature>
<dbReference type="InterPro" id="IPR052337">
    <property type="entry name" value="SAT4-like"/>
</dbReference>
<feature type="transmembrane region" description="Helical" evidence="7">
    <location>
        <begin position="210"/>
        <end position="232"/>
    </location>
</feature>
<dbReference type="OrthoDB" id="5421689at2759"/>
<sequence length="470" mass="52001">MAPLSYLSDSDVALTTVACTCVFGLVAIVAMVVHVFTKCFVLRCGFRFDDYLLLAAFVTSLALAGQIIWAVVDENQGQHISKVTSSQFNKMAQSLLVSEVLWTFVNTLIRVSALLYLHNIFFPSKEVRYCAIGLCVVTVLYGMISLLTTVLICRPIQASWESGISGTCGNQTAAYVSLESIGLCIDILILVLPVQRILSLSLTTKRKAAILSVFSAGGIVTFVTALRIAALHRVNSLDFSYNQGYLGLLSTLGVLLSIIGCCAPSSAKLLSTISCCAPFNTAFRRTSDRKRSRKLDRIAKYVRSDRTQTTRAMFRIRDGQHDLDYTSVLPRSMHISQPISPQVRQSDFTILDTQSDVTLSSTLPKFESKESVELVEGRDQEIGVHDRGLCPEDAPLSLRQLLNFDMHEATVRSSRHFDLLSVAEVWCKNDYQAPKRRSHSEGENITHSQDKQSPNQPVCSKPIVSIEDEK</sequence>
<protein>
    <recommendedName>
        <fullName evidence="8">Rhodopsin domain-containing protein</fullName>
    </recommendedName>
</protein>
<dbReference type="PANTHER" id="PTHR33048:SF47">
    <property type="entry name" value="INTEGRAL MEMBRANE PROTEIN-RELATED"/>
    <property type="match status" value="1"/>
</dbReference>
<comment type="similarity">
    <text evidence="5">Belongs to the SAT4 family.</text>
</comment>
<evidence type="ECO:0000256" key="5">
    <source>
        <dbReference type="ARBA" id="ARBA00038359"/>
    </source>
</evidence>
<keyword evidence="2 7" id="KW-0812">Transmembrane</keyword>
<dbReference type="PANTHER" id="PTHR33048">
    <property type="entry name" value="PTH11-LIKE INTEGRAL MEMBRANE PROTEIN (AFU_ORTHOLOGUE AFUA_5G11245)"/>
    <property type="match status" value="1"/>
</dbReference>
<comment type="caution">
    <text evidence="9">The sequence shown here is derived from an EMBL/GenBank/DDBJ whole genome shotgun (WGS) entry which is preliminary data.</text>
</comment>
<comment type="subcellular location">
    <subcellularLocation>
        <location evidence="1">Membrane</location>
        <topology evidence="1">Multi-pass membrane protein</topology>
    </subcellularLocation>
</comment>
<evidence type="ECO:0000256" key="1">
    <source>
        <dbReference type="ARBA" id="ARBA00004141"/>
    </source>
</evidence>
<proteinExistence type="inferred from homology"/>
<evidence type="ECO:0000256" key="6">
    <source>
        <dbReference type="SAM" id="MobiDB-lite"/>
    </source>
</evidence>
<evidence type="ECO:0000256" key="2">
    <source>
        <dbReference type="ARBA" id="ARBA00022692"/>
    </source>
</evidence>
<evidence type="ECO:0000256" key="4">
    <source>
        <dbReference type="ARBA" id="ARBA00023136"/>
    </source>
</evidence>
<keyword evidence="10" id="KW-1185">Reference proteome</keyword>